<dbReference type="PANTHER" id="PTHR30537:SF31">
    <property type="entry name" value="TRANSCRIPTIONAL REGULATOR, LYSR FAMILY"/>
    <property type="match status" value="1"/>
</dbReference>
<feature type="domain" description="HTH lysR-type" evidence="5">
    <location>
        <begin position="2"/>
        <end position="59"/>
    </location>
</feature>
<organism evidence="6 7">
    <name type="scientific">Variovorax boronicumulans</name>
    <dbReference type="NCBI Taxonomy" id="436515"/>
    <lineage>
        <taxon>Bacteria</taxon>
        <taxon>Pseudomonadati</taxon>
        <taxon>Pseudomonadota</taxon>
        <taxon>Betaproteobacteria</taxon>
        <taxon>Burkholderiales</taxon>
        <taxon>Comamonadaceae</taxon>
        <taxon>Variovorax</taxon>
    </lineage>
</organism>
<dbReference type="SUPFAM" id="SSF53850">
    <property type="entry name" value="Periplasmic binding protein-like II"/>
    <property type="match status" value="1"/>
</dbReference>
<dbReference type="EMBL" id="JAUSRD010000010">
    <property type="protein sequence ID" value="MDP9895002.1"/>
    <property type="molecule type" value="Genomic_DNA"/>
</dbReference>
<evidence type="ECO:0000256" key="3">
    <source>
        <dbReference type="ARBA" id="ARBA00023125"/>
    </source>
</evidence>
<reference evidence="6" key="1">
    <citation type="submission" date="2023-07" db="EMBL/GenBank/DDBJ databases">
        <title>Sorghum-associated microbial communities from plants grown in Nebraska, USA.</title>
        <authorList>
            <person name="Schachtman D."/>
        </authorList>
    </citation>
    <scope>NUCLEOTIDE SEQUENCE</scope>
    <source>
        <strain evidence="6">DS3754</strain>
    </source>
</reference>
<dbReference type="InterPro" id="IPR036388">
    <property type="entry name" value="WH-like_DNA-bd_sf"/>
</dbReference>
<comment type="similarity">
    <text evidence="1">Belongs to the LysR transcriptional regulatory family.</text>
</comment>
<sequence length="299" mass="32902">MLNLTDVFYFVQVVNHGGFTAAARVLRASKSTLSLRVQQLETDLGVQLLNRSSRKLGMTNVGGEFYRHAQSLLRAAEGAENVGRQRQSEPSGTIRITSSVTVAQFALREILPAFMRMYPKVSIEQHASDVMTDIVGEGYDLAIRAHTDPLPDSSLVQRRLTAVPWYLFASATYLDVKGVPHHPDDLVTHSAIAHGRGTPKSWSLQFEEEPAAMVPITARFVSNDMVALKQAACAGLGVVVLPGYVCREEVAAGRLVRVLPQWRAADSRLTAVLPARQGWLPSVRVFLDYLVDELPRAVE</sequence>
<accession>A0AAW8D4R4</accession>
<dbReference type="InterPro" id="IPR000847">
    <property type="entry name" value="LysR_HTH_N"/>
</dbReference>
<dbReference type="Pfam" id="PF00126">
    <property type="entry name" value="HTH_1"/>
    <property type="match status" value="1"/>
</dbReference>
<dbReference type="CDD" id="cd08422">
    <property type="entry name" value="PBP2_CrgA_like"/>
    <property type="match status" value="1"/>
</dbReference>
<gene>
    <name evidence="6" type="ORF">J2W31_004127</name>
</gene>
<evidence type="ECO:0000313" key="7">
    <source>
        <dbReference type="Proteomes" id="UP001242045"/>
    </source>
</evidence>
<dbReference type="PROSITE" id="PS50931">
    <property type="entry name" value="HTH_LYSR"/>
    <property type="match status" value="1"/>
</dbReference>
<dbReference type="InterPro" id="IPR005119">
    <property type="entry name" value="LysR_subst-bd"/>
</dbReference>
<comment type="caution">
    <text evidence="6">The sequence shown here is derived from an EMBL/GenBank/DDBJ whole genome shotgun (WGS) entry which is preliminary data.</text>
</comment>
<dbReference type="Gene3D" id="1.10.10.10">
    <property type="entry name" value="Winged helix-like DNA-binding domain superfamily/Winged helix DNA-binding domain"/>
    <property type="match status" value="1"/>
</dbReference>
<protein>
    <submittedName>
        <fullName evidence="6">DNA-binding transcriptional LysR family regulator</fullName>
    </submittedName>
</protein>
<dbReference type="Proteomes" id="UP001242045">
    <property type="component" value="Unassembled WGS sequence"/>
</dbReference>
<dbReference type="Gene3D" id="3.40.190.290">
    <property type="match status" value="1"/>
</dbReference>
<keyword evidence="2" id="KW-0805">Transcription regulation</keyword>
<dbReference type="GO" id="GO:0006351">
    <property type="term" value="P:DNA-templated transcription"/>
    <property type="evidence" value="ECO:0007669"/>
    <property type="project" value="TreeGrafter"/>
</dbReference>
<keyword evidence="4" id="KW-0804">Transcription</keyword>
<evidence type="ECO:0000256" key="4">
    <source>
        <dbReference type="ARBA" id="ARBA00023163"/>
    </source>
</evidence>
<evidence type="ECO:0000259" key="5">
    <source>
        <dbReference type="PROSITE" id="PS50931"/>
    </source>
</evidence>
<dbReference type="GO" id="GO:0003700">
    <property type="term" value="F:DNA-binding transcription factor activity"/>
    <property type="evidence" value="ECO:0007669"/>
    <property type="project" value="InterPro"/>
</dbReference>
<dbReference type="InterPro" id="IPR036390">
    <property type="entry name" value="WH_DNA-bd_sf"/>
</dbReference>
<dbReference type="PANTHER" id="PTHR30537">
    <property type="entry name" value="HTH-TYPE TRANSCRIPTIONAL REGULATOR"/>
    <property type="match status" value="1"/>
</dbReference>
<evidence type="ECO:0000256" key="2">
    <source>
        <dbReference type="ARBA" id="ARBA00023015"/>
    </source>
</evidence>
<evidence type="ECO:0000313" key="6">
    <source>
        <dbReference type="EMBL" id="MDP9895002.1"/>
    </source>
</evidence>
<dbReference type="InterPro" id="IPR058163">
    <property type="entry name" value="LysR-type_TF_proteobact-type"/>
</dbReference>
<dbReference type="SUPFAM" id="SSF46785">
    <property type="entry name" value="Winged helix' DNA-binding domain"/>
    <property type="match status" value="1"/>
</dbReference>
<keyword evidence="3 6" id="KW-0238">DNA-binding</keyword>
<dbReference type="RefSeq" id="WP_306882456.1">
    <property type="nucleotide sequence ID" value="NZ_JAUSRD010000010.1"/>
</dbReference>
<dbReference type="GO" id="GO:0043565">
    <property type="term" value="F:sequence-specific DNA binding"/>
    <property type="evidence" value="ECO:0007669"/>
    <property type="project" value="TreeGrafter"/>
</dbReference>
<dbReference type="Pfam" id="PF03466">
    <property type="entry name" value="LysR_substrate"/>
    <property type="match status" value="1"/>
</dbReference>
<dbReference type="FunFam" id="1.10.10.10:FF:000001">
    <property type="entry name" value="LysR family transcriptional regulator"/>
    <property type="match status" value="1"/>
</dbReference>
<name>A0AAW8D4R4_9BURK</name>
<evidence type="ECO:0000256" key="1">
    <source>
        <dbReference type="ARBA" id="ARBA00009437"/>
    </source>
</evidence>
<dbReference type="AlphaFoldDB" id="A0AAW8D4R4"/>
<proteinExistence type="inferred from homology"/>